<evidence type="ECO:0000256" key="10">
    <source>
        <dbReference type="ARBA" id="ARBA00023157"/>
    </source>
</evidence>
<feature type="region of interest" description="Disordered" evidence="15">
    <location>
        <begin position="1342"/>
        <end position="1372"/>
    </location>
</feature>
<dbReference type="PhylomeDB" id="T1IRJ2"/>
<keyword evidence="7" id="KW-0677">Repeat</keyword>
<dbReference type="EnsemblMetazoa" id="SMAR003685-RA">
    <property type="protein sequence ID" value="SMAR003685-PA"/>
    <property type="gene ID" value="SMAR003685"/>
</dbReference>
<feature type="repeat" description="LDL-receptor class B" evidence="14">
    <location>
        <begin position="264"/>
        <end position="306"/>
    </location>
</feature>
<feature type="disulfide bond" evidence="13">
    <location>
        <begin position="56"/>
        <end position="68"/>
    </location>
</feature>
<reference evidence="19" key="1">
    <citation type="submission" date="2011-05" db="EMBL/GenBank/DDBJ databases">
        <authorList>
            <person name="Richards S.R."/>
            <person name="Qu J."/>
            <person name="Jiang H."/>
            <person name="Jhangiani S.N."/>
            <person name="Agravi P."/>
            <person name="Goodspeed R."/>
            <person name="Gross S."/>
            <person name="Mandapat C."/>
            <person name="Jackson L."/>
            <person name="Mathew T."/>
            <person name="Pu L."/>
            <person name="Thornton R."/>
            <person name="Saada N."/>
            <person name="Wilczek-Boney K.B."/>
            <person name="Lee S."/>
            <person name="Kovar C."/>
            <person name="Wu Y."/>
            <person name="Scherer S.E."/>
            <person name="Worley K.C."/>
            <person name="Muzny D.M."/>
            <person name="Gibbs R."/>
        </authorList>
    </citation>
    <scope>NUCLEOTIDE SEQUENCE</scope>
    <source>
        <strain evidence="19">Brora</strain>
    </source>
</reference>
<evidence type="ECO:0000313" key="18">
    <source>
        <dbReference type="EnsemblMetazoa" id="SMAR003685-PA"/>
    </source>
</evidence>
<organism evidence="18 19">
    <name type="scientific">Strigamia maritima</name>
    <name type="common">European centipede</name>
    <name type="synonym">Geophilus maritimus</name>
    <dbReference type="NCBI Taxonomy" id="126957"/>
    <lineage>
        <taxon>Eukaryota</taxon>
        <taxon>Metazoa</taxon>
        <taxon>Ecdysozoa</taxon>
        <taxon>Arthropoda</taxon>
        <taxon>Myriapoda</taxon>
        <taxon>Chilopoda</taxon>
        <taxon>Pleurostigmophora</taxon>
        <taxon>Geophilomorpha</taxon>
        <taxon>Linotaeniidae</taxon>
        <taxon>Strigamia</taxon>
    </lineage>
</organism>
<dbReference type="Gene3D" id="2.120.10.30">
    <property type="entry name" value="TolB, C-terminal domain"/>
    <property type="match status" value="4"/>
</dbReference>
<dbReference type="SMART" id="SM00179">
    <property type="entry name" value="EGF_CA"/>
    <property type="match status" value="4"/>
</dbReference>
<dbReference type="STRING" id="126957.T1IRJ2"/>
<dbReference type="Proteomes" id="UP000014500">
    <property type="component" value="Unassembled WGS sequence"/>
</dbReference>
<dbReference type="SUPFAM" id="SSF57424">
    <property type="entry name" value="LDL receptor-like module"/>
    <property type="match status" value="1"/>
</dbReference>
<feature type="transmembrane region" description="Helical" evidence="16">
    <location>
        <begin position="1309"/>
        <end position="1331"/>
    </location>
</feature>
<dbReference type="PROSITE" id="PS01209">
    <property type="entry name" value="LDLRA_1"/>
    <property type="match status" value="1"/>
</dbReference>
<dbReference type="CDD" id="cd00112">
    <property type="entry name" value="LDLa"/>
    <property type="match status" value="1"/>
</dbReference>
<keyword evidence="4" id="KW-0254">Endocytosis</keyword>
<feature type="repeat" description="LDL-receptor class B" evidence="14">
    <location>
        <begin position="657"/>
        <end position="699"/>
    </location>
</feature>
<dbReference type="InterPro" id="IPR000033">
    <property type="entry name" value="LDLR_classB_rpt"/>
</dbReference>
<feature type="disulfide bond" evidence="13">
    <location>
        <begin position="63"/>
        <end position="81"/>
    </location>
</feature>
<dbReference type="Pfam" id="PF00058">
    <property type="entry name" value="Ldl_recept_b"/>
    <property type="match status" value="14"/>
</dbReference>
<dbReference type="CDD" id="cd00053">
    <property type="entry name" value="EGF"/>
    <property type="match status" value="1"/>
</dbReference>
<evidence type="ECO:0000313" key="19">
    <source>
        <dbReference type="Proteomes" id="UP000014500"/>
    </source>
</evidence>
<evidence type="ECO:0000256" key="3">
    <source>
        <dbReference type="ARBA" id="ARBA00022536"/>
    </source>
</evidence>
<dbReference type="PROSITE" id="PS01187">
    <property type="entry name" value="EGF_CA"/>
    <property type="match status" value="1"/>
</dbReference>
<feature type="repeat" description="LDL-receptor class B" evidence="14">
    <location>
        <begin position="307"/>
        <end position="350"/>
    </location>
</feature>
<keyword evidence="3" id="KW-0245">EGF-like domain</keyword>
<keyword evidence="12" id="KW-0325">Glycoprotein</keyword>
<dbReference type="SUPFAM" id="SSF57196">
    <property type="entry name" value="EGF/Laminin"/>
    <property type="match status" value="1"/>
</dbReference>
<keyword evidence="10 13" id="KW-1015">Disulfide bond</keyword>
<feature type="repeat" description="LDL-receptor class B" evidence="14">
    <location>
        <begin position="1133"/>
        <end position="1174"/>
    </location>
</feature>
<evidence type="ECO:0000256" key="9">
    <source>
        <dbReference type="ARBA" id="ARBA00023136"/>
    </source>
</evidence>
<feature type="repeat" description="LDL-receptor class B" evidence="14">
    <location>
        <begin position="1046"/>
        <end position="1088"/>
    </location>
</feature>
<dbReference type="InterPro" id="IPR026823">
    <property type="entry name" value="cEGF"/>
</dbReference>
<dbReference type="OMA" id="KRGLYWP"/>
<dbReference type="SUPFAM" id="SSF57184">
    <property type="entry name" value="Growth factor receptor domain"/>
    <property type="match status" value="1"/>
</dbReference>
<feature type="repeat" description="LDL-receptor class B" evidence="14">
    <location>
        <begin position="831"/>
        <end position="872"/>
    </location>
</feature>
<evidence type="ECO:0000256" key="13">
    <source>
        <dbReference type="PROSITE-ProRule" id="PRU00124"/>
    </source>
</evidence>
<evidence type="ECO:0000256" key="5">
    <source>
        <dbReference type="ARBA" id="ARBA00022692"/>
    </source>
</evidence>
<name>T1IRJ2_STRMM</name>
<dbReference type="FunFam" id="2.10.25.10:FF:000240">
    <property type="entry name" value="Vitamin K-dependent protein S"/>
    <property type="match status" value="1"/>
</dbReference>
<dbReference type="InterPro" id="IPR000742">
    <property type="entry name" value="EGF"/>
</dbReference>
<dbReference type="PROSITE" id="PS00010">
    <property type="entry name" value="ASX_HYDROXYL"/>
    <property type="match status" value="1"/>
</dbReference>
<evidence type="ECO:0000256" key="15">
    <source>
        <dbReference type="SAM" id="MobiDB-lite"/>
    </source>
</evidence>
<dbReference type="SMART" id="SM00192">
    <property type="entry name" value="LDLa"/>
    <property type="match status" value="1"/>
</dbReference>
<reference evidence="18" key="2">
    <citation type="submission" date="2015-02" db="UniProtKB">
        <authorList>
            <consortium name="EnsemblMetazoa"/>
        </authorList>
    </citation>
    <scope>IDENTIFICATION</scope>
</reference>
<keyword evidence="8 16" id="KW-1133">Transmembrane helix</keyword>
<dbReference type="InterPro" id="IPR001881">
    <property type="entry name" value="EGF-like_Ca-bd_dom"/>
</dbReference>
<evidence type="ECO:0000256" key="2">
    <source>
        <dbReference type="ARBA" id="ARBA00022475"/>
    </source>
</evidence>
<dbReference type="PROSITE" id="PS50068">
    <property type="entry name" value="LDLRA_2"/>
    <property type="match status" value="1"/>
</dbReference>
<dbReference type="Pfam" id="PF00057">
    <property type="entry name" value="Ldl_recept_a"/>
    <property type="match status" value="1"/>
</dbReference>
<dbReference type="FunFam" id="2.120.10.30:FF:000008">
    <property type="entry name" value="Low-density lipoprotein receptor-related protein 4"/>
    <property type="match status" value="3"/>
</dbReference>
<dbReference type="PANTHER" id="PTHR46513">
    <property type="entry name" value="VITELLOGENIN RECEPTOR-LIKE PROTEIN-RELATED-RELATED"/>
    <property type="match status" value="1"/>
</dbReference>
<keyword evidence="19" id="KW-1185">Reference proteome</keyword>
<dbReference type="InterPro" id="IPR002172">
    <property type="entry name" value="LDrepeatLR_classA_rpt"/>
</dbReference>
<keyword evidence="5 16" id="KW-0812">Transmembrane</keyword>
<evidence type="ECO:0000256" key="11">
    <source>
        <dbReference type="ARBA" id="ARBA00023170"/>
    </source>
</evidence>
<dbReference type="SMART" id="SM00181">
    <property type="entry name" value="EGF"/>
    <property type="match status" value="5"/>
</dbReference>
<evidence type="ECO:0000256" key="6">
    <source>
        <dbReference type="ARBA" id="ARBA00022729"/>
    </source>
</evidence>
<dbReference type="InterPro" id="IPR036055">
    <property type="entry name" value="LDL_receptor-like_sf"/>
</dbReference>
<feature type="repeat" description="LDL-receptor class B" evidence="14">
    <location>
        <begin position="351"/>
        <end position="393"/>
    </location>
</feature>
<feature type="repeat" description="LDL-receptor class B" evidence="14">
    <location>
        <begin position="744"/>
        <end position="786"/>
    </location>
</feature>
<dbReference type="PROSITE" id="PS51120">
    <property type="entry name" value="LDLRB"/>
    <property type="match status" value="15"/>
</dbReference>
<dbReference type="GO" id="GO:0005509">
    <property type="term" value="F:calcium ion binding"/>
    <property type="evidence" value="ECO:0007669"/>
    <property type="project" value="InterPro"/>
</dbReference>
<feature type="repeat" description="LDL-receptor class B" evidence="14">
    <location>
        <begin position="787"/>
        <end position="830"/>
    </location>
</feature>
<dbReference type="CDD" id="cd00054">
    <property type="entry name" value="EGF_CA"/>
    <property type="match status" value="1"/>
</dbReference>
<dbReference type="SMART" id="SM00135">
    <property type="entry name" value="LY"/>
    <property type="match status" value="19"/>
</dbReference>
<evidence type="ECO:0000256" key="4">
    <source>
        <dbReference type="ARBA" id="ARBA00022583"/>
    </source>
</evidence>
<dbReference type="PANTHER" id="PTHR46513:SF41">
    <property type="entry name" value="LOW-DENSITY LIPOPROTEIN RECEPTOR-RELATED PROTEIN"/>
    <property type="match status" value="1"/>
</dbReference>
<dbReference type="InterPro" id="IPR000152">
    <property type="entry name" value="EGF-type_Asp/Asn_hydroxyl_site"/>
</dbReference>
<dbReference type="GO" id="GO:0005886">
    <property type="term" value="C:plasma membrane"/>
    <property type="evidence" value="ECO:0007669"/>
    <property type="project" value="UniProtKB-SubCell"/>
</dbReference>
<dbReference type="Gene3D" id="2.10.25.10">
    <property type="entry name" value="Laminin"/>
    <property type="match status" value="2"/>
</dbReference>
<dbReference type="InterPro" id="IPR011042">
    <property type="entry name" value="6-blade_b-propeller_TolB-like"/>
</dbReference>
<evidence type="ECO:0000256" key="8">
    <source>
        <dbReference type="ARBA" id="ARBA00022989"/>
    </source>
</evidence>
<comment type="caution">
    <text evidence="13">Lacks conserved residue(s) required for the propagation of feature annotation.</text>
</comment>
<dbReference type="InterPro" id="IPR023415">
    <property type="entry name" value="LDLR_class-A_CS"/>
</dbReference>
<proteinExistence type="predicted"/>
<dbReference type="InterPro" id="IPR050778">
    <property type="entry name" value="Cueball_EGF_LRP_Nidogen"/>
</dbReference>
<evidence type="ECO:0000256" key="14">
    <source>
        <dbReference type="PROSITE-ProRule" id="PRU00461"/>
    </source>
</evidence>
<dbReference type="PROSITE" id="PS01186">
    <property type="entry name" value="EGF_2"/>
    <property type="match status" value="1"/>
</dbReference>
<comment type="subcellular location">
    <subcellularLocation>
        <location evidence="1">Cell membrane</location>
        <topology evidence="1">Single-pass type I membrane protein</topology>
    </subcellularLocation>
</comment>
<keyword evidence="2" id="KW-1003">Cell membrane</keyword>
<dbReference type="Pfam" id="PF14670">
    <property type="entry name" value="FXa_inhibition"/>
    <property type="match status" value="2"/>
</dbReference>
<dbReference type="EMBL" id="JH431364">
    <property type="status" value="NOT_ANNOTATED_CDS"/>
    <property type="molecule type" value="Genomic_DNA"/>
</dbReference>
<dbReference type="HOGENOM" id="CLU_000085_4_0_1"/>
<feature type="compositionally biased region" description="Polar residues" evidence="15">
    <location>
        <begin position="1348"/>
        <end position="1365"/>
    </location>
</feature>
<dbReference type="InterPro" id="IPR018097">
    <property type="entry name" value="EGF_Ca-bd_CS"/>
</dbReference>
<keyword evidence="9 16" id="KW-0472">Membrane</keyword>
<dbReference type="eggNOG" id="KOG1215">
    <property type="taxonomic scope" value="Eukaryota"/>
</dbReference>
<evidence type="ECO:0000256" key="12">
    <source>
        <dbReference type="ARBA" id="ARBA00023180"/>
    </source>
</evidence>
<feature type="repeat" description="LDL-receptor class B" evidence="14">
    <location>
        <begin position="613"/>
        <end position="656"/>
    </location>
</feature>
<feature type="repeat" description="LDL-receptor class B" evidence="14">
    <location>
        <begin position="527"/>
        <end position="569"/>
    </location>
</feature>
<evidence type="ECO:0000259" key="17">
    <source>
        <dbReference type="PROSITE" id="PS01186"/>
    </source>
</evidence>
<dbReference type="FunFam" id="2.120.10.30:FF:000001">
    <property type="entry name" value="Low-density lipoprotein receptor-related protein 6"/>
    <property type="match status" value="1"/>
</dbReference>
<keyword evidence="6" id="KW-0732">Signal</keyword>
<evidence type="ECO:0000256" key="7">
    <source>
        <dbReference type="ARBA" id="ARBA00022737"/>
    </source>
</evidence>
<keyword evidence="11" id="KW-0675">Receptor</keyword>
<dbReference type="Gene3D" id="4.10.400.10">
    <property type="entry name" value="Low-density Lipoprotein Receptor"/>
    <property type="match status" value="1"/>
</dbReference>
<feature type="repeat" description="LDL-receptor class B" evidence="14">
    <location>
        <begin position="570"/>
        <end position="612"/>
    </location>
</feature>
<dbReference type="InterPro" id="IPR009030">
    <property type="entry name" value="Growth_fac_rcpt_cys_sf"/>
</dbReference>
<dbReference type="GO" id="GO:0006897">
    <property type="term" value="P:endocytosis"/>
    <property type="evidence" value="ECO:0007669"/>
    <property type="project" value="UniProtKB-KW"/>
</dbReference>
<dbReference type="FunFam" id="2.10.25.10:FF:000037">
    <property type="entry name" value="Signal peptide, CUB domain and EGF-like domain-containing 2"/>
    <property type="match status" value="1"/>
</dbReference>
<evidence type="ECO:0000256" key="1">
    <source>
        <dbReference type="ARBA" id="ARBA00004251"/>
    </source>
</evidence>
<sequence>MPNACNMMRIKFTIQNPSRNGAISRQTARFITKSVVCRNGERLTLAIITNYYKTTCRPGQFQCADGSCIGQYHVCDGLMDCADKSDEAPHRKCSFSHSCSKQNGHCNHICVQTQHGHHCTCHRGFALLEDGKSCKDIDECQQEGACSQECKNTMGSFRCSCIKGYKLKSDKRGCKALGPEAFLLFANRIDIRKISPNRAEYVSILRELENAIALDFHYSKNLIFWSDITLDVIRRAYMNGSSVQTIVSSGLESPGGIAIDWIGDKLFWTDSGTSRIEVSNLDGTSRKCVVWKNLEKPRAISLHPGYSSIYWTDWGSQPRIERCAMDGSERHMIADTSLFWPNGLTVDYAGSKIYWADAKHHVIEMANLDGSMRRKLIDSGLPHPFAITLFEDEIFWTDWHTKSINKANKFAGNDMETIHNRLHFPMDIRSFHPQRQPQAKNPCGNNNGGCSHLCLPNSFSYSCACPTGYALIEDGKSCNTNMDTFLLFTRRSDIRRISMDVEDRTDVVIPLSDVNSAVAIDWDSQKNYIYWTDVTKDTINRALLNGSNQQVVIKTNLESPAGLAIDWISNKLYWTDAGTDRIEVANLDGSMRTILIWESLDRPRDIIVDPIGGYMYWTDWGLAPKIERAGMDGSVRTVIVGQNLTWPNGLAIDYENEKLYWTDAGMKTIELSDLNGGNRRVLITVDLPHPFGLTLHEDRIYWTDWDAQSIQSADKIRGDQRTVEDVIAKGLDTTDGLVVDSTGRKLYWTDTGNNRIEVSELDGRNRKVLIWEKLDSPRALALHYDLGFMYWTDWGDNPRIERSEMDGSNRVTIIHDGLGWPNGLAIDKTENKLIWADARTNIIEMSAMSGRNRRKLVGNVPHPYGLTVVDNWVYWTDWETQSVHRANRDNGESMQVIRDKLPGLMDIHAIHMDDVGVNACAENNGGCSHLCLRNSGGFSCACPTGILLREDAKTCEDSPQTFLLFASRGSIRQISLDTNDNTDVFLPIPDVHNAIAIDFDISESKIYYTDVCYSVVRADLNGSQMETVVDRDLTTADGIAVDWIAKNLYWTDTGRNVIEVSRLDGTSRKTIINTDLDEPRAIVLFPRKGYLFWSDWGNIPKIERSYMDGTHRKVIASTDLAWPNGLTIDYDTRRLYWADAQLDRIETSDLNGRYRVQLVQMVTHPFGLTQNGNYIYWTDWQTRSIERVDKDTGNNRITIQSNIEGLMEIRVVSSSKQQGTNPCAVNNGGCSHLCLHRPARPVCACPDVVGSCKLQGEGSVENEIDETDDDIEESSWRKKYPVGDYRCTEASGRCQVVGIPVEDPNIHSAYVVLTVLLMIVAALLAVALFAWRRDMNKVRRRKRRMDSAESNLTFSNPTYNSSSGDVSLEKRPSWRRMSKNEDPLLGLNSEEKLNNHEATALVSKKDNIQMDSHVQTNRLDQTVRNNLVMVQNEKQNNIRKCVAHDVCVKDFSSAFFKRRHLVFILMDLTFHRIHVATVDKVVTNSKFKSVFIRASRPIGIVYSKIIRSNLTFSKDLLAKHRRKLTNESAGGRYTMRRFEFQVLIVFDHRMF</sequence>
<accession>T1IRJ2</accession>
<evidence type="ECO:0000256" key="16">
    <source>
        <dbReference type="SAM" id="Phobius"/>
    </source>
</evidence>
<feature type="repeat" description="LDL-receptor class B" evidence="14">
    <location>
        <begin position="1004"/>
        <end position="1045"/>
    </location>
</feature>
<feature type="repeat" description="LDL-receptor class B" evidence="14">
    <location>
        <begin position="1089"/>
        <end position="1132"/>
    </location>
</feature>
<dbReference type="Pfam" id="PF12662">
    <property type="entry name" value="cEGF"/>
    <property type="match status" value="1"/>
</dbReference>
<feature type="domain" description="EGF-like" evidence="17">
    <location>
        <begin position="159"/>
        <end position="174"/>
    </location>
</feature>
<feature type="repeat" description="LDL-receptor class B" evidence="14">
    <location>
        <begin position="221"/>
        <end position="263"/>
    </location>
</feature>
<protein>
    <recommendedName>
        <fullName evidence="17">EGF-like domain-containing protein</fullName>
    </recommendedName>
</protein>
<dbReference type="SUPFAM" id="SSF63825">
    <property type="entry name" value="YWTD domain"/>
    <property type="match status" value="4"/>
</dbReference>